<dbReference type="Proteomes" id="UP001058974">
    <property type="component" value="Chromosome 5"/>
</dbReference>
<dbReference type="PANTHER" id="PTHR34222">
    <property type="entry name" value="GAG_PRE-INTEGRS DOMAIN-CONTAINING PROTEIN"/>
    <property type="match status" value="1"/>
</dbReference>
<gene>
    <name evidence="2" type="ORF">KIW84_057969</name>
</gene>
<dbReference type="Gramene" id="Psat05G0796900-T1">
    <property type="protein sequence ID" value="KAI5413617.1"/>
    <property type="gene ID" value="KIW84_057969"/>
</dbReference>
<dbReference type="EMBL" id="JAMSHJ010000005">
    <property type="protein sequence ID" value="KAI5413617.1"/>
    <property type="molecule type" value="Genomic_DNA"/>
</dbReference>
<protein>
    <submittedName>
        <fullName evidence="2">Uncharacterized protein</fullName>
    </submittedName>
</protein>
<sequence>MTNNNNTRASLAHSYTESNDGEQPQPESGGGRGNREDVREAVKETYSNIQNSSQTFGLKSKLWHAKQEDCVLFLKRQENDCVFMFLARLNKDLDGVRGRVLGKIPLPTLRETFAEIRREDGRQGTMIGKTPRNSEYAGLAMATRNLDKGKRLDKVPWCDHYKREWHTCEICWKLKGKPSNCKKKCGCAF</sequence>
<comment type="caution">
    <text evidence="2">The sequence shown here is derived from an EMBL/GenBank/DDBJ whole genome shotgun (WGS) entry which is preliminary data.</text>
</comment>
<dbReference type="PANTHER" id="PTHR34222:SF40">
    <property type="match status" value="1"/>
</dbReference>
<evidence type="ECO:0000313" key="3">
    <source>
        <dbReference type="Proteomes" id="UP001058974"/>
    </source>
</evidence>
<evidence type="ECO:0000256" key="1">
    <source>
        <dbReference type="SAM" id="MobiDB-lite"/>
    </source>
</evidence>
<keyword evidence="3" id="KW-1185">Reference proteome</keyword>
<accession>A0A9D5AIV0</accession>
<reference evidence="2 3" key="1">
    <citation type="journal article" date="2022" name="Nat. Genet.">
        <title>Improved pea reference genome and pan-genome highlight genomic features and evolutionary characteristics.</title>
        <authorList>
            <person name="Yang T."/>
            <person name="Liu R."/>
            <person name="Luo Y."/>
            <person name="Hu S."/>
            <person name="Wang D."/>
            <person name="Wang C."/>
            <person name="Pandey M.K."/>
            <person name="Ge S."/>
            <person name="Xu Q."/>
            <person name="Li N."/>
            <person name="Li G."/>
            <person name="Huang Y."/>
            <person name="Saxena R.K."/>
            <person name="Ji Y."/>
            <person name="Li M."/>
            <person name="Yan X."/>
            <person name="He Y."/>
            <person name="Liu Y."/>
            <person name="Wang X."/>
            <person name="Xiang C."/>
            <person name="Varshney R.K."/>
            <person name="Ding H."/>
            <person name="Gao S."/>
            <person name="Zong X."/>
        </authorList>
    </citation>
    <scope>NUCLEOTIDE SEQUENCE [LARGE SCALE GENOMIC DNA]</scope>
    <source>
        <strain evidence="2 3">cv. Zhongwan 6</strain>
    </source>
</reference>
<feature type="compositionally biased region" description="Polar residues" evidence="1">
    <location>
        <begin position="1"/>
        <end position="26"/>
    </location>
</feature>
<proteinExistence type="predicted"/>
<name>A0A9D5AIV0_PEA</name>
<dbReference type="AlphaFoldDB" id="A0A9D5AIV0"/>
<evidence type="ECO:0000313" key="2">
    <source>
        <dbReference type="EMBL" id="KAI5413617.1"/>
    </source>
</evidence>
<organism evidence="2 3">
    <name type="scientific">Pisum sativum</name>
    <name type="common">Garden pea</name>
    <name type="synonym">Lathyrus oleraceus</name>
    <dbReference type="NCBI Taxonomy" id="3888"/>
    <lineage>
        <taxon>Eukaryota</taxon>
        <taxon>Viridiplantae</taxon>
        <taxon>Streptophyta</taxon>
        <taxon>Embryophyta</taxon>
        <taxon>Tracheophyta</taxon>
        <taxon>Spermatophyta</taxon>
        <taxon>Magnoliopsida</taxon>
        <taxon>eudicotyledons</taxon>
        <taxon>Gunneridae</taxon>
        <taxon>Pentapetalae</taxon>
        <taxon>rosids</taxon>
        <taxon>fabids</taxon>
        <taxon>Fabales</taxon>
        <taxon>Fabaceae</taxon>
        <taxon>Papilionoideae</taxon>
        <taxon>50 kb inversion clade</taxon>
        <taxon>NPAAA clade</taxon>
        <taxon>Hologalegina</taxon>
        <taxon>IRL clade</taxon>
        <taxon>Fabeae</taxon>
        <taxon>Lathyrus</taxon>
    </lineage>
</organism>
<feature type="region of interest" description="Disordered" evidence="1">
    <location>
        <begin position="1"/>
        <end position="36"/>
    </location>
</feature>